<dbReference type="KEGG" id="gtt:GUITHDRAFT_137305"/>
<evidence type="ECO:0000256" key="5">
    <source>
        <dbReference type="HAMAP-Rule" id="MF_03043"/>
    </source>
</evidence>
<evidence type="ECO:0000313" key="9">
    <source>
        <dbReference type="Proteomes" id="UP000011087"/>
    </source>
</evidence>
<dbReference type="PANTHER" id="PTHR46064:SF1">
    <property type="entry name" value="QUEUINE TRNA-RIBOSYLTRANSFERASE ACCESSORY SUBUNIT 2"/>
    <property type="match status" value="1"/>
</dbReference>
<keyword evidence="2 5" id="KW-0819">tRNA processing</keyword>
<comment type="subcellular location">
    <subcellularLocation>
        <location evidence="5">Cytoplasm</location>
    </subcellularLocation>
</comment>
<dbReference type="OMA" id="MAGSRMK"/>
<dbReference type="HAMAP" id="MF_03043">
    <property type="entry name" value="QTRT2"/>
    <property type="match status" value="1"/>
</dbReference>
<comment type="similarity">
    <text evidence="5">Belongs to the queuine tRNA-ribosyltransferase family. QTRT2 subfamily.</text>
</comment>
<feature type="domain" description="tRNA-guanine(15) transglycosylase-like" evidence="6">
    <location>
        <begin position="15"/>
        <end position="413"/>
    </location>
</feature>
<accession>L1JG90</accession>
<evidence type="ECO:0000259" key="6">
    <source>
        <dbReference type="Pfam" id="PF01702"/>
    </source>
</evidence>
<feature type="binding site" evidence="5">
    <location>
        <position position="334"/>
    </location>
    <ligand>
        <name>Zn(2+)</name>
        <dbReference type="ChEBI" id="CHEBI:29105"/>
    </ligand>
</feature>
<dbReference type="EnsemblProtists" id="EKX47516">
    <property type="protein sequence ID" value="EKX47516"/>
    <property type="gene ID" value="GUITHDRAFT_137305"/>
</dbReference>
<dbReference type="InterPro" id="IPR002616">
    <property type="entry name" value="tRNA_ribo_trans-like"/>
</dbReference>
<evidence type="ECO:0000313" key="8">
    <source>
        <dbReference type="EnsemblProtists" id="EKX47516"/>
    </source>
</evidence>
<dbReference type="GO" id="GO:0008479">
    <property type="term" value="F:tRNA-guanosine(34) queuine transglycosylase activity"/>
    <property type="evidence" value="ECO:0007669"/>
    <property type="project" value="UniProtKB-UniRule"/>
</dbReference>
<dbReference type="PANTHER" id="PTHR46064">
    <property type="entry name" value="QUEUINE TRNA-RIBOSYLTRANSFERASE ACCESSORY SUBUNIT 2"/>
    <property type="match status" value="1"/>
</dbReference>
<dbReference type="Gene3D" id="3.20.20.105">
    <property type="entry name" value="Queuine tRNA-ribosyltransferase-like"/>
    <property type="match status" value="1"/>
</dbReference>
<dbReference type="InterPro" id="IPR028592">
    <property type="entry name" value="QTRTD1"/>
</dbReference>
<feature type="binding site" evidence="5">
    <location>
        <position position="336"/>
    </location>
    <ligand>
        <name>Zn(2+)</name>
        <dbReference type="ChEBI" id="CHEBI:29105"/>
    </ligand>
</feature>
<feature type="binding site" evidence="5">
    <location>
        <position position="339"/>
    </location>
    <ligand>
        <name>Zn(2+)</name>
        <dbReference type="ChEBI" id="CHEBI:29105"/>
    </ligand>
</feature>
<dbReference type="SUPFAM" id="SSF51713">
    <property type="entry name" value="tRNA-guanine transglycosylase"/>
    <property type="match status" value="1"/>
</dbReference>
<organism evidence="7">
    <name type="scientific">Guillardia theta (strain CCMP2712)</name>
    <name type="common">Cryptophyte</name>
    <dbReference type="NCBI Taxonomy" id="905079"/>
    <lineage>
        <taxon>Eukaryota</taxon>
        <taxon>Cryptophyceae</taxon>
        <taxon>Pyrenomonadales</taxon>
        <taxon>Geminigeraceae</taxon>
        <taxon>Guillardia</taxon>
    </lineage>
</organism>
<dbReference type="RefSeq" id="XP_005834496.1">
    <property type="nucleotide sequence ID" value="XM_005834439.1"/>
</dbReference>
<dbReference type="GO" id="GO:0005737">
    <property type="term" value="C:cytoplasm"/>
    <property type="evidence" value="ECO:0007669"/>
    <property type="project" value="UniProtKB-SubCell"/>
</dbReference>
<keyword evidence="4 5" id="KW-0862">Zinc</keyword>
<sequence length="421" mass="47210">MATSADFDLLATDGHARLGRIKASLNTPAVLLYTRRGFPPPLTPREVKSLYQSGASPSTFAFFMSAADFYDDPGSGVLSSFRGVREFCGLQDQKEMIVVGNKDAVNQQFGMPSSDTWVTLQTSAGQKKVANEDYIKLLSAMQPDIAVSLVDEVQMENSDKRIKKSVDRTLKWLDEYLAERKGGNVAESVTIFAAVVGGTSHRERERYARELAKREVGGYAFTGFGTGESEEEREAFVRMSLEHLDQHKPRMMSGLGSPDEILWSVKMGMDVLESAYPWFLSSQGLAISFPVSYEGIMKYADEEEMEAESSLMNGKINLWDTDYCKNTDPITKGCSCFACAKYSRAYIHHLLKTNEMLAEARPFFSVKHRMTSQQVFLSCHNQHCLLIFMESVRQSIADQSFEKFCTAFRKARKAPSRFLQG</sequence>
<dbReference type="eggNOG" id="KOG3909">
    <property type="taxonomic scope" value="Eukaryota"/>
</dbReference>
<dbReference type="GeneID" id="17304367"/>
<comment type="subunit">
    <text evidence="5">Heterodimer of a catalytic subunit and an accessory subunit.</text>
</comment>
<evidence type="ECO:0000256" key="3">
    <source>
        <dbReference type="ARBA" id="ARBA00022723"/>
    </source>
</evidence>
<dbReference type="GO" id="GO:0006400">
    <property type="term" value="P:tRNA modification"/>
    <property type="evidence" value="ECO:0007669"/>
    <property type="project" value="InterPro"/>
</dbReference>
<dbReference type="InterPro" id="IPR036511">
    <property type="entry name" value="TGT-like_sf"/>
</dbReference>
<comment type="cofactor">
    <cofactor evidence="5">
        <name>Zn(2+)</name>
        <dbReference type="ChEBI" id="CHEBI:29105"/>
    </cofactor>
    <text evidence="5">Binds 1 zinc ion per subunit.</text>
</comment>
<proteinExistence type="inferred from homology"/>
<keyword evidence="3 5" id="KW-0479">Metal-binding</keyword>
<dbReference type="InterPro" id="IPR050852">
    <property type="entry name" value="Queuine_tRNA-ribosyltrfase"/>
</dbReference>
<dbReference type="NCBIfam" id="TIGR00449">
    <property type="entry name" value="tgt_general"/>
    <property type="match status" value="1"/>
</dbReference>
<dbReference type="STRING" id="905079.L1JG90"/>
<dbReference type="EMBL" id="JH992989">
    <property type="protein sequence ID" value="EKX47516.1"/>
    <property type="molecule type" value="Genomic_DNA"/>
</dbReference>
<dbReference type="Proteomes" id="UP000011087">
    <property type="component" value="Unassembled WGS sequence"/>
</dbReference>
<feature type="binding site" evidence="5">
    <location>
        <position position="380"/>
    </location>
    <ligand>
        <name>Zn(2+)</name>
        <dbReference type="ChEBI" id="CHEBI:29105"/>
    </ligand>
</feature>
<name>L1JG90_GUITC</name>
<dbReference type="Pfam" id="PF01702">
    <property type="entry name" value="TGT"/>
    <property type="match status" value="1"/>
</dbReference>
<evidence type="ECO:0000313" key="7">
    <source>
        <dbReference type="EMBL" id="EKX47516.1"/>
    </source>
</evidence>
<dbReference type="HOGENOM" id="CLU_037350_0_0_1"/>
<reference evidence="8" key="3">
    <citation type="submission" date="2015-06" db="UniProtKB">
        <authorList>
            <consortium name="EnsemblProtists"/>
        </authorList>
    </citation>
    <scope>IDENTIFICATION</scope>
</reference>
<reference evidence="9" key="2">
    <citation type="submission" date="2012-11" db="EMBL/GenBank/DDBJ databases">
        <authorList>
            <person name="Kuo A."/>
            <person name="Curtis B.A."/>
            <person name="Tanifuji G."/>
            <person name="Burki F."/>
            <person name="Gruber A."/>
            <person name="Irimia M."/>
            <person name="Maruyama S."/>
            <person name="Arias M.C."/>
            <person name="Ball S.G."/>
            <person name="Gile G.H."/>
            <person name="Hirakawa Y."/>
            <person name="Hopkins J.F."/>
            <person name="Rensing S.A."/>
            <person name="Schmutz J."/>
            <person name="Symeonidi A."/>
            <person name="Elias M."/>
            <person name="Eveleigh R.J."/>
            <person name="Herman E.K."/>
            <person name="Klute M.J."/>
            <person name="Nakayama T."/>
            <person name="Obornik M."/>
            <person name="Reyes-Prieto A."/>
            <person name="Armbrust E.V."/>
            <person name="Aves S.J."/>
            <person name="Beiko R.G."/>
            <person name="Coutinho P."/>
            <person name="Dacks J.B."/>
            <person name="Durnford D.G."/>
            <person name="Fast N.M."/>
            <person name="Green B.R."/>
            <person name="Grisdale C."/>
            <person name="Hempe F."/>
            <person name="Henrissat B."/>
            <person name="Hoppner M.P."/>
            <person name="Ishida K.-I."/>
            <person name="Kim E."/>
            <person name="Koreny L."/>
            <person name="Kroth P.G."/>
            <person name="Liu Y."/>
            <person name="Malik S.-B."/>
            <person name="Maier U.G."/>
            <person name="McRose D."/>
            <person name="Mock T."/>
            <person name="Neilson J.A."/>
            <person name="Onodera N.T."/>
            <person name="Poole A.M."/>
            <person name="Pritham E.J."/>
            <person name="Richards T.A."/>
            <person name="Rocap G."/>
            <person name="Roy S.W."/>
            <person name="Sarai C."/>
            <person name="Schaack S."/>
            <person name="Shirato S."/>
            <person name="Slamovits C.H."/>
            <person name="Spencer D.F."/>
            <person name="Suzuki S."/>
            <person name="Worden A.Z."/>
            <person name="Zauner S."/>
            <person name="Barry K."/>
            <person name="Bell C."/>
            <person name="Bharti A.K."/>
            <person name="Crow J.A."/>
            <person name="Grimwood J."/>
            <person name="Kramer R."/>
            <person name="Lindquist E."/>
            <person name="Lucas S."/>
            <person name="Salamov A."/>
            <person name="McFadden G.I."/>
            <person name="Lane C.E."/>
            <person name="Keeling P.J."/>
            <person name="Gray M.W."/>
            <person name="Grigoriev I.V."/>
            <person name="Archibald J.M."/>
        </authorList>
    </citation>
    <scope>NUCLEOTIDE SEQUENCE</scope>
    <source>
        <strain evidence="9">CCMP2712</strain>
    </source>
</reference>
<evidence type="ECO:0000256" key="2">
    <source>
        <dbReference type="ARBA" id="ARBA00022694"/>
    </source>
</evidence>
<protein>
    <recommendedName>
        <fullName evidence="5">Queuine tRNA-ribosyltransferase accessory subunit 2</fullName>
    </recommendedName>
    <alternativeName>
        <fullName evidence="5">Queuine tRNA-ribosyltransferase domain-containing protein 1</fullName>
    </alternativeName>
</protein>
<evidence type="ECO:0000256" key="1">
    <source>
        <dbReference type="ARBA" id="ARBA00022490"/>
    </source>
</evidence>
<keyword evidence="9" id="KW-1185">Reference proteome</keyword>
<dbReference type="PaxDb" id="55529-EKX47516"/>
<keyword evidence="1 5" id="KW-0963">Cytoplasm</keyword>
<comment type="function">
    <text evidence="5">Non-catalytic subunit of the queuine tRNA-ribosyltransferase (TGT) that catalyzes the base-exchange of a guanine (G) residue with queuine (Q) at position 34 (anticodon wobble position) in tRNAs with GU(N) anticodons (tRNA-Asp, -Asn, -His and -Tyr), resulting in the hypermodified nucleoside queuosine (7-(((4,5-cis-dihydroxy-2-cyclopenten-1-yl)amino)methyl)-7-deazaguanosine).</text>
</comment>
<evidence type="ECO:0000256" key="4">
    <source>
        <dbReference type="ARBA" id="ARBA00022833"/>
    </source>
</evidence>
<dbReference type="AlphaFoldDB" id="L1JG90"/>
<reference evidence="7 9" key="1">
    <citation type="journal article" date="2012" name="Nature">
        <title>Algal genomes reveal evolutionary mosaicism and the fate of nucleomorphs.</title>
        <authorList>
            <consortium name="DOE Joint Genome Institute"/>
            <person name="Curtis B.A."/>
            <person name="Tanifuji G."/>
            <person name="Burki F."/>
            <person name="Gruber A."/>
            <person name="Irimia M."/>
            <person name="Maruyama S."/>
            <person name="Arias M.C."/>
            <person name="Ball S.G."/>
            <person name="Gile G.H."/>
            <person name="Hirakawa Y."/>
            <person name="Hopkins J.F."/>
            <person name="Kuo A."/>
            <person name="Rensing S.A."/>
            <person name="Schmutz J."/>
            <person name="Symeonidi A."/>
            <person name="Elias M."/>
            <person name="Eveleigh R.J."/>
            <person name="Herman E.K."/>
            <person name="Klute M.J."/>
            <person name="Nakayama T."/>
            <person name="Obornik M."/>
            <person name="Reyes-Prieto A."/>
            <person name="Armbrust E.V."/>
            <person name="Aves S.J."/>
            <person name="Beiko R.G."/>
            <person name="Coutinho P."/>
            <person name="Dacks J.B."/>
            <person name="Durnford D.G."/>
            <person name="Fast N.M."/>
            <person name="Green B.R."/>
            <person name="Grisdale C.J."/>
            <person name="Hempel F."/>
            <person name="Henrissat B."/>
            <person name="Hoppner M.P."/>
            <person name="Ishida K."/>
            <person name="Kim E."/>
            <person name="Koreny L."/>
            <person name="Kroth P.G."/>
            <person name="Liu Y."/>
            <person name="Malik S.B."/>
            <person name="Maier U.G."/>
            <person name="McRose D."/>
            <person name="Mock T."/>
            <person name="Neilson J.A."/>
            <person name="Onodera N.T."/>
            <person name="Poole A.M."/>
            <person name="Pritham E.J."/>
            <person name="Richards T.A."/>
            <person name="Rocap G."/>
            <person name="Roy S.W."/>
            <person name="Sarai C."/>
            <person name="Schaack S."/>
            <person name="Shirato S."/>
            <person name="Slamovits C.H."/>
            <person name="Spencer D.F."/>
            <person name="Suzuki S."/>
            <person name="Worden A.Z."/>
            <person name="Zauner S."/>
            <person name="Barry K."/>
            <person name="Bell C."/>
            <person name="Bharti A.K."/>
            <person name="Crow J.A."/>
            <person name="Grimwood J."/>
            <person name="Kramer R."/>
            <person name="Lindquist E."/>
            <person name="Lucas S."/>
            <person name="Salamov A."/>
            <person name="McFadden G.I."/>
            <person name="Lane C.E."/>
            <person name="Keeling P.J."/>
            <person name="Gray M.W."/>
            <person name="Grigoriev I.V."/>
            <person name="Archibald J.M."/>
        </authorList>
    </citation>
    <scope>NUCLEOTIDE SEQUENCE</scope>
    <source>
        <strain evidence="7 9">CCMP2712</strain>
    </source>
</reference>
<gene>
    <name evidence="7" type="ORF">GUITHDRAFT_137305</name>
</gene>
<dbReference type="GO" id="GO:0046872">
    <property type="term" value="F:metal ion binding"/>
    <property type="evidence" value="ECO:0007669"/>
    <property type="project" value="UniProtKB-KW"/>
</dbReference>
<dbReference type="OrthoDB" id="27601at2759"/>